<dbReference type="EC" id="2.7.7.49" evidence="1"/>
<proteinExistence type="predicted"/>
<dbReference type="InterPro" id="IPR041577">
    <property type="entry name" value="RT_RNaseH_2"/>
</dbReference>
<gene>
    <name evidence="3" type="primary">pol_333</name>
    <name evidence="3" type="ORF">c1_g2_i4</name>
</gene>
<sequence length="100" mass="11532">TNFPELKNIKELRSFLGLSGYYRRFIRDYAKLAKPLTILLRGEEGRISKNNKPIEFNEQAKEAFQKIKNTLVLDEVILSFPNYNNDFELTTDASNFALGA</sequence>
<feature type="non-terminal residue" evidence="3">
    <location>
        <position position="1"/>
    </location>
</feature>
<dbReference type="FunFam" id="3.30.70.270:FF:000020">
    <property type="entry name" value="Transposon Tf2-6 polyprotein-like Protein"/>
    <property type="match status" value="1"/>
</dbReference>
<dbReference type="Gene3D" id="3.30.70.270">
    <property type="match status" value="1"/>
</dbReference>
<dbReference type="AlphaFoldDB" id="A0A0K8VIF9"/>
<dbReference type="PANTHER" id="PTHR33064">
    <property type="entry name" value="POL PROTEIN"/>
    <property type="match status" value="1"/>
</dbReference>
<evidence type="ECO:0000259" key="2">
    <source>
        <dbReference type="Pfam" id="PF17919"/>
    </source>
</evidence>
<dbReference type="EMBL" id="GDHF01013662">
    <property type="protein sequence ID" value="JAI38652.1"/>
    <property type="molecule type" value="Transcribed_RNA"/>
</dbReference>
<dbReference type="GO" id="GO:0003964">
    <property type="term" value="F:RNA-directed DNA polymerase activity"/>
    <property type="evidence" value="ECO:0007669"/>
    <property type="project" value="UniProtKB-EC"/>
</dbReference>
<dbReference type="SUPFAM" id="SSF56672">
    <property type="entry name" value="DNA/RNA polymerases"/>
    <property type="match status" value="1"/>
</dbReference>
<dbReference type="PANTHER" id="PTHR33064:SF37">
    <property type="entry name" value="RIBONUCLEASE H"/>
    <property type="match status" value="1"/>
</dbReference>
<feature type="non-terminal residue" evidence="3">
    <location>
        <position position="100"/>
    </location>
</feature>
<evidence type="ECO:0000256" key="1">
    <source>
        <dbReference type="ARBA" id="ARBA00012493"/>
    </source>
</evidence>
<dbReference type="InterPro" id="IPR051320">
    <property type="entry name" value="Viral_Replic_Matur_Polypro"/>
</dbReference>
<accession>A0A0K8VIF9</accession>
<evidence type="ECO:0000313" key="3">
    <source>
        <dbReference type="EMBL" id="JAI38652.1"/>
    </source>
</evidence>
<name>A0A0K8VIF9_BACLA</name>
<organism evidence="3">
    <name type="scientific">Bactrocera latifrons</name>
    <name type="common">Malaysian fruit fly</name>
    <name type="synonym">Chaetodacus latifrons</name>
    <dbReference type="NCBI Taxonomy" id="174628"/>
    <lineage>
        <taxon>Eukaryota</taxon>
        <taxon>Metazoa</taxon>
        <taxon>Ecdysozoa</taxon>
        <taxon>Arthropoda</taxon>
        <taxon>Hexapoda</taxon>
        <taxon>Insecta</taxon>
        <taxon>Pterygota</taxon>
        <taxon>Neoptera</taxon>
        <taxon>Endopterygota</taxon>
        <taxon>Diptera</taxon>
        <taxon>Brachycera</taxon>
        <taxon>Muscomorpha</taxon>
        <taxon>Tephritoidea</taxon>
        <taxon>Tephritidae</taxon>
        <taxon>Bactrocera</taxon>
        <taxon>Bactrocera</taxon>
    </lineage>
</organism>
<dbReference type="InterPro" id="IPR043128">
    <property type="entry name" value="Rev_trsase/Diguanyl_cyclase"/>
</dbReference>
<protein>
    <recommendedName>
        <fullName evidence="1">RNA-directed DNA polymerase</fullName>
        <ecNumber evidence="1">2.7.7.49</ecNumber>
    </recommendedName>
</protein>
<dbReference type="Pfam" id="PF17919">
    <property type="entry name" value="RT_RNaseH_2"/>
    <property type="match status" value="1"/>
</dbReference>
<feature type="domain" description="Reverse transcriptase/retrotransposon-derived protein RNase H-like" evidence="2">
    <location>
        <begin position="56"/>
        <end position="100"/>
    </location>
</feature>
<reference evidence="3" key="1">
    <citation type="submission" date="2015-06" db="EMBL/GenBank/DDBJ databases">
        <authorList>
            <person name="Hoefler B.C."/>
            <person name="Straight P.D."/>
        </authorList>
    </citation>
    <scope>NUCLEOTIDE SEQUENCE</scope>
</reference>
<dbReference type="InterPro" id="IPR043502">
    <property type="entry name" value="DNA/RNA_pol_sf"/>
</dbReference>